<evidence type="ECO:0000256" key="6">
    <source>
        <dbReference type="ARBA" id="ARBA00023069"/>
    </source>
</evidence>
<evidence type="ECO:0000313" key="12">
    <source>
        <dbReference type="Proteomes" id="UP000660262"/>
    </source>
</evidence>
<feature type="domain" description="DM10" evidence="10">
    <location>
        <begin position="158"/>
        <end position="262"/>
    </location>
</feature>
<dbReference type="FunFam" id="2.30.29.170:FF:000002">
    <property type="entry name" value="EF-hand domain (C-terminal) containing 1"/>
    <property type="match status" value="1"/>
</dbReference>
<evidence type="ECO:0000256" key="8">
    <source>
        <dbReference type="ARBA" id="ARBA00023273"/>
    </source>
</evidence>
<sequence>MRREERNWDGWTDGNLWTVSVSVGAAHDDSTSLVSMDVCDIPSPPIANGPMPPSCGFPSRHQPNPAFDNPQLHSMEVPCLPHFVTRKPGDERRNRPQVLKFVTGVPGVYDEPRESVLTDAPPSTVSAFDGPIDPSEAKPQQVSVEEGPLRLPAWVAYDRKVLRFFGYFKEAVTERREENYRYRQCVIYYYLEDGSMHIDEPRKDNSGIPQGVFLKRHRVPKADGSPVGVEDFLIGGELEVYGRMFTLLSCDGFTREFLTNSGITVPDDLPAVGQTPLDEYNKTFRARPPAKNSSLTFFLGGPNKKSLELDKKVLRFYTVWDDRDSIYGDRHAYVFHYYLSDDTVEVLEVQSRNNGRDPFPKLLARMKLPKAVYGAGPFPKPTNKVGEKPNQEYYSFMDLGVGKIVEVFGRSLLLHDCDAFTKMFYTSYCGKSEADMAPLKIKEAPAPPPKPRLPPRENGFGSEYESLGGVDPAMSKSFFQKRPVRDTRRFVEQDGKVMRFTAHISESQDGTKMSAVDLSRTFIFSYFIYDSTIMIYEPPERNSGVVGGKFLERGVVKNPDNNGFKYRARDMFIGARVSVFGRYFELNDADDWTIAFMEENAWSYPRSDPAAIVEAVMGNLTGRFSSADEAIEVLQSALLKHDYNGDGTIDLSELIPAMADACPGVLTTKQECITLCRAFGTSDKAKPSMTIPQFVDAVRANVEHALAAKA</sequence>
<evidence type="ECO:0008006" key="13">
    <source>
        <dbReference type="Google" id="ProtNLM"/>
    </source>
</evidence>
<dbReference type="GO" id="GO:0000281">
    <property type="term" value="P:mitotic cytokinesis"/>
    <property type="evidence" value="ECO:0007669"/>
    <property type="project" value="TreeGrafter"/>
</dbReference>
<name>A0A830HJ64_9CHLO</name>
<dbReference type="PANTHER" id="PTHR12086">
    <property type="entry name" value="EF-HAND DOMAIN C-TERMINAL CONTAINING PROTEIN"/>
    <property type="match status" value="1"/>
</dbReference>
<organism evidence="11 12">
    <name type="scientific">Pycnococcus provasolii</name>
    <dbReference type="NCBI Taxonomy" id="41880"/>
    <lineage>
        <taxon>Eukaryota</taxon>
        <taxon>Viridiplantae</taxon>
        <taxon>Chlorophyta</taxon>
        <taxon>Pseudoscourfieldiophyceae</taxon>
        <taxon>Pseudoscourfieldiales</taxon>
        <taxon>Pycnococcaceae</taxon>
        <taxon>Pycnococcus</taxon>
    </lineage>
</organism>
<dbReference type="Pfam" id="PF06565">
    <property type="entry name" value="DM10_dom"/>
    <property type="match status" value="3"/>
</dbReference>
<dbReference type="PROSITE" id="PS00018">
    <property type="entry name" value="EF_HAND_1"/>
    <property type="match status" value="1"/>
</dbReference>
<proteinExistence type="predicted"/>
<dbReference type="PROSITE" id="PS50222">
    <property type="entry name" value="EF_HAND_2"/>
    <property type="match status" value="1"/>
</dbReference>
<evidence type="ECO:0000256" key="1">
    <source>
        <dbReference type="ARBA" id="ARBA00004611"/>
    </source>
</evidence>
<comment type="caution">
    <text evidence="11">The sequence shown here is derived from an EMBL/GenBank/DDBJ whole genome shotgun (WGS) entry which is preliminary data.</text>
</comment>
<comment type="subcellular location">
    <subcellularLocation>
        <location evidence="1">Cytoplasm</location>
        <location evidence="1">Cytoskeleton</location>
        <location evidence="1">Flagellum axoneme</location>
    </subcellularLocation>
</comment>
<reference evidence="11" key="1">
    <citation type="submission" date="2020-10" db="EMBL/GenBank/DDBJ databases">
        <title>Unveiling of a novel bifunctional photoreceptor, Dualchrome1, isolated from a cosmopolitan green alga.</title>
        <authorList>
            <person name="Suzuki S."/>
            <person name="Kawachi M."/>
        </authorList>
    </citation>
    <scope>NUCLEOTIDE SEQUENCE</scope>
    <source>
        <strain evidence="11">NIES 2893</strain>
    </source>
</reference>
<keyword evidence="7" id="KW-0206">Cytoskeleton</keyword>
<dbReference type="SUPFAM" id="SSF47473">
    <property type="entry name" value="EF-hand"/>
    <property type="match status" value="1"/>
</dbReference>
<keyword evidence="12" id="KW-1185">Reference proteome</keyword>
<keyword evidence="5" id="KW-0282">Flagellum</keyword>
<feature type="domain" description="EF-hand" evidence="9">
    <location>
        <begin position="629"/>
        <end position="664"/>
    </location>
</feature>
<dbReference type="InterPro" id="IPR002048">
    <property type="entry name" value="EF_hand_dom"/>
</dbReference>
<dbReference type="InterPro" id="IPR040193">
    <property type="entry name" value="EFHC1/EFHC2/EFHB"/>
</dbReference>
<dbReference type="EMBL" id="BNJQ01000009">
    <property type="protein sequence ID" value="GHP05077.1"/>
    <property type="molecule type" value="Genomic_DNA"/>
</dbReference>
<dbReference type="Gene3D" id="2.30.29.170">
    <property type="match status" value="3"/>
</dbReference>
<evidence type="ECO:0000256" key="3">
    <source>
        <dbReference type="ARBA" id="ARBA00022737"/>
    </source>
</evidence>
<dbReference type="PROSITE" id="PS51336">
    <property type="entry name" value="DM10"/>
    <property type="match status" value="3"/>
</dbReference>
<dbReference type="AlphaFoldDB" id="A0A830HJ64"/>
<protein>
    <recommendedName>
        <fullName evidence="13">EF-hand domain-containing protein</fullName>
    </recommendedName>
</protein>
<evidence type="ECO:0000259" key="10">
    <source>
        <dbReference type="PROSITE" id="PS51336"/>
    </source>
</evidence>
<evidence type="ECO:0000256" key="2">
    <source>
        <dbReference type="ARBA" id="ARBA00022490"/>
    </source>
</evidence>
<feature type="domain" description="DM10" evidence="10">
    <location>
        <begin position="494"/>
        <end position="601"/>
    </location>
</feature>
<dbReference type="GO" id="GO:0060285">
    <property type="term" value="P:cilium-dependent cell motility"/>
    <property type="evidence" value="ECO:0007669"/>
    <property type="project" value="TreeGrafter"/>
</dbReference>
<dbReference type="FunFam" id="2.30.29.170:FF:000004">
    <property type="entry name" value="EF-hand domain containing 2"/>
    <property type="match status" value="1"/>
</dbReference>
<evidence type="ECO:0000256" key="5">
    <source>
        <dbReference type="ARBA" id="ARBA00022846"/>
    </source>
</evidence>
<dbReference type="InterPro" id="IPR018247">
    <property type="entry name" value="EF_Hand_1_Ca_BS"/>
</dbReference>
<keyword evidence="3" id="KW-0677">Repeat</keyword>
<evidence type="ECO:0000256" key="4">
    <source>
        <dbReference type="ARBA" id="ARBA00022837"/>
    </source>
</evidence>
<dbReference type="Proteomes" id="UP000660262">
    <property type="component" value="Unassembled WGS sequence"/>
</dbReference>
<accession>A0A830HJ64</accession>
<evidence type="ECO:0000313" key="11">
    <source>
        <dbReference type="EMBL" id="GHP05077.1"/>
    </source>
</evidence>
<keyword evidence="2" id="KW-0963">Cytoplasm</keyword>
<dbReference type="FunFam" id="2.30.29.170:FF:000001">
    <property type="entry name" value="EF-hand domain containing 1"/>
    <property type="match status" value="1"/>
</dbReference>
<dbReference type="GO" id="GO:0005930">
    <property type="term" value="C:axoneme"/>
    <property type="evidence" value="ECO:0007669"/>
    <property type="project" value="TreeGrafter"/>
</dbReference>
<keyword evidence="4" id="KW-0106">Calcium</keyword>
<dbReference type="GO" id="GO:0005509">
    <property type="term" value="F:calcium ion binding"/>
    <property type="evidence" value="ECO:0007669"/>
    <property type="project" value="InterPro"/>
</dbReference>
<feature type="domain" description="DM10" evidence="10">
    <location>
        <begin position="310"/>
        <end position="429"/>
    </location>
</feature>
<dbReference type="SMART" id="SM00676">
    <property type="entry name" value="DM10"/>
    <property type="match status" value="3"/>
</dbReference>
<dbReference type="InterPro" id="IPR011992">
    <property type="entry name" value="EF-hand-dom_pair"/>
</dbReference>
<dbReference type="PANTHER" id="PTHR12086:SF9">
    <property type="entry name" value="EF-HAND DOMAIN-CONTAINING PROTEIN 1"/>
    <property type="match status" value="1"/>
</dbReference>
<gene>
    <name evidence="11" type="ORF">PPROV_000382900</name>
</gene>
<keyword evidence="8" id="KW-0966">Cell projection</keyword>
<dbReference type="GO" id="GO:0043014">
    <property type="term" value="F:alpha-tubulin binding"/>
    <property type="evidence" value="ECO:0007669"/>
    <property type="project" value="TreeGrafter"/>
</dbReference>
<evidence type="ECO:0000256" key="7">
    <source>
        <dbReference type="ARBA" id="ARBA00023212"/>
    </source>
</evidence>
<dbReference type="GO" id="GO:0072686">
    <property type="term" value="C:mitotic spindle"/>
    <property type="evidence" value="ECO:0007669"/>
    <property type="project" value="TreeGrafter"/>
</dbReference>
<dbReference type="OrthoDB" id="10255210at2759"/>
<keyword evidence="6" id="KW-0969">Cilium</keyword>
<dbReference type="GO" id="GO:0007052">
    <property type="term" value="P:mitotic spindle organization"/>
    <property type="evidence" value="ECO:0007669"/>
    <property type="project" value="TreeGrafter"/>
</dbReference>
<dbReference type="InterPro" id="IPR006602">
    <property type="entry name" value="DM10_dom"/>
</dbReference>
<evidence type="ECO:0000259" key="9">
    <source>
        <dbReference type="PROSITE" id="PS50222"/>
    </source>
</evidence>